<dbReference type="AlphaFoldDB" id="A0A5J4IPY7"/>
<dbReference type="PROSITE" id="PS51257">
    <property type="entry name" value="PROKAR_LIPOPROTEIN"/>
    <property type="match status" value="1"/>
</dbReference>
<dbReference type="RefSeq" id="WP_151674276.1">
    <property type="nucleotide sequence ID" value="NZ_BKCG01000004.1"/>
</dbReference>
<keyword evidence="3" id="KW-1185">Reference proteome</keyword>
<evidence type="ECO:0000313" key="3">
    <source>
        <dbReference type="Proteomes" id="UP000326509"/>
    </source>
</evidence>
<proteinExistence type="predicted"/>
<accession>A0A5J4IPY7</accession>
<name>A0A5J4IPY7_9FLAO</name>
<sequence length="208" mass="23893">MTNFSKISITFSLFLAVSFTSCKNNEKNISEENTVENVLLEENNPTTDDLNSMVDDPENEGEKMLLGLVNQEGFKDQSHFPWMYEEFESYKPNPTKLQEIKTLIDGVTLKVFMGTWCEDSQREIPRLYKILHTIDYNLSSMEIAAVSHDKETPSGLEKGYDLEYVPTIIFLKNGKELNRIVEYTQGDTLEDDFITILKGEPYTPAYSE</sequence>
<dbReference type="InterPro" id="IPR036249">
    <property type="entry name" value="Thioredoxin-like_sf"/>
</dbReference>
<dbReference type="OrthoDB" id="6398367at2"/>
<dbReference type="InterPro" id="IPR013766">
    <property type="entry name" value="Thioredoxin_domain"/>
</dbReference>
<evidence type="ECO:0000259" key="1">
    <source>
        <dbReference type="Pfam" id="PF00085"/>
    </source>
</evidence>
<feature type="domain" description="Thioredoxin" evidence="1">
    <location>
        <begin position="109"/>
        <end position="191"/>
    </location>
</feature>
<gene>
    <name evidence="2" type="ORF">ULMA_19330</name>
</gene>
<reference evidence="2 3" key="1">
    <citation type="submission" date="2019-08" db="EMBL/GenBank/DDBJ databases">
        <title>Draft genome sequence of Ulvibacter marinus type strain NBRC 109484.</title>
        <authorList>
            <person name="Kawano K."/>
            <person name="Ushijima N."/>
            <person name="Kihara M."/>
            <person name="Itoh H."/>
        </authorList>
    </citation>
    <scope>NUCLEOTIDE SEQUENCE [LARGE SCALE GENOMIC DNA]</scope>
    <source>
        <strain evidence="2 3">NBRC 109484</strain>
    </source>
</reference>
<dbReference type="Gene3D" id="3.40.30.10">
    <property type="entry name" value="Glutaredoxin"/>
    <property type="match status" value="1"/>
</dbReference>
<protein>
    <recommendedName>
        <fullName evidence="1">Thioredoxin domain-containing protein</fullName>
    </recommendedName>
</protein>
<dbReference type="SUPFAM" id="SSF52833">
    <property type="entry name" value="Thioredoxin-like"/>
    <property type="match status" value="1"/>
</dbReference>
<dbReference type="Pfam" id="PF00085">
    <property type="entry name" value="Thioredoxin"/>
    <property type="match status" value="1"/>
</dbReference>
<organism evidence="2 3">
    <name type="scientific">Patiriisocius marinus</name>
    <dbReference type="NCBI Taxonomy" id="1397112"/>
    <lineage>
        <taxon>Bacteria</taxon>
        <taxon>Pseudomonadati</taxon>
        <taxon>Bacteroidota</taxon>
        <taxon>Flavobacteriia</taxon>
        <taxon>Flavobacteriales</taxon>
        <taxon>Flavobacteriaceae</taxon>
        <taxon>Patiriisocius</taxon>
    </lineage>
</organism>
<dbReference type="EMBL" id="BKCG01000004">
    <property type="protein sequence ID" value="GER59825.1"/>
    <property type="molecule type" value="Genomic_DNA"/>
</dbReference>
<dbReference type="CDD" id="cd02947">
    <property type="entry name" value="TRX_family"/>
    <property type="match status" value="1"/>
</dbReference>
<dbReference type="Proteomes" id="UP000326509">
    <property type="component" value="Unassembled WGS sequence"/>
</dbReference>
<evidence type="ECO:0000313" key="2">
    <source>
        <dbReference type="EMBL" id="GER59825.1"/>
    </source>
</evidence>
<comment type="caution">
    <text evidence="2">The sequence shown here is derived from an EMBL/GenBank/DDBJ whole genome shotgun (WGS) entry which is preliminary data.</text>
</comment>